<evidence type="ECO:0000256" key="6">
    <source>
        <dbReference type="ARBA" id="ARBA00048277"/>
    </source>
</evidence>
<dbReference type="PANTHER" id="PTHR43201">
    <property type="entry name" value="ACYL-COA SYNTHETASE"/>
    <property type="match status" value="1"/>
</dbReference>
<comment type="caution">
    <text evidence="10">The sequence shown here is derived from an EMBL/GenBank/DDBJ whole genome shotgun (WGS) entry which is preliminary data.</text>
</comment>
<dbReference type="Gene3D" id="3.40.50.12780">
    <property type="entry name" value="N-terminal domain of ligase-like"/>
    <property type="match status" value="1"/>
</dbReference>
<dbReference type="Proteomes" id="UP000663836">
    <property type="component" value="Unassembled WGS sequence"/>
</dbReference>
<evidence type="ECO:0000313" key="9">
    <source>
        <dbReference type="EMBL" id="CAF1181647.1"/>
    </source>
</evidence>
<dbReference type="InterPro" id="IPR000873">
    <property type="entry name" value="AMP-dep_synth/lig_dom"/>
</dbReference>
<feature type="domain" description="AMP-dependent synthetase/ligase" evidence="7">
    <location>
        <begin position="2"/>
        <end position="36"/>
    </location>
</feature>
<name>A0A819MMV5_9BILA</name>
<dbReference type="Pfam" id="PF13193">
    <property type="entry name" value="AMP-binding_C"/>
    <property type="match status" value="1"/>
</dbReference>
<dbReference type="Gene3D" id="3.30.300.30">
    <property type="match status" value="1"/>
</dbReference>
<keyword evidence="2" id="KW-0436">Ligase</keyword>
<dbReference type="InterPro" id="IPR045851">
    <property type="entry name" value="AMP-bd_C_sf"/>
</dbReference>
<dbReference type="InterPro" id="IPR025110">
    <property type="entry name" value="AMP-bd_C"/>
</dbReference>
<proteinExistence type="inferred from homology"/>
<comment type="similarity">
    <text evidence="1">Belongs to the ATP-dependent AMP-binding enzyme family.</text>
</comment>
<dbReference type="PANTHER" id="PTHR43201:SF5">
    <property type="entry name" value="MEDIUM-CHAIN ACYL-COA LIGASE ACSF2, MITOCHONDRIAL"/>
    <property type="match status" value="1"/>
</dbReference>
<gene>
    <name evidence="10" type="ORF">JBS370_LOCUS25252</name>
    <name evidence="9" type="ORF">ZHD862_LOCUS21792</name>
</gene>
<dbReference type="InterPro" id="IPR042099">
    <property type="entry name" value="ANL_N_sf"/>
</dbReference>
<dbReference type="Pfam" id="PF00501">
    <property type="entry name" value="AMP-binding"/>
    <property type="match status" value="1"/>
</dbReference>
<reference evidence="10" key="1">
    <citation type="submission" date="2021-02" db="EMBL/GenBank/DDBJ databases">
        <authorList>
            <person name="Nowell W R."/>
        </authorList>
    </citation>
    <scope>NUCLEOTIDE SEQUENCE</scope>
</reference>
<comment type="function">
    <text evidence="3">Acyl-CoA synthases catalyze the initial reaction in fatty acid metabolism, by forming a thioester with CoA. Has some preference toward medium-chain substrates. Plays a role in adipocyte differentiation.</text>
</comment>
<evidence type="ECO:0000256" key="3">
    <source>
        <dbReference type="ARBA" id="ARBA00037247"/>
    </source>
</evidence>
<evidence type="ECO:0000256" key="4">
    <source>
        <dbReference type="ARBA" id="ARBA00039638"/>
    </source>
</evidence>
<comment type="catalytic activity">
    <reaction evidence="5">
        <text>octanoate + ATP + CoA = octanoyl-CoA + AMP + diphosphate</text>
        <dbReference type="Rhea" id="RHEA:33631"/>
        <dbReference type="ChEBI" id="CHEBI:25646"/>
        <dbReference type="ChEBI" id="CHEBI:30616"/>
        <dbReference type="ChEBI" id="CHEBI:33019"/>
        <dbReference type="ChEBI" id="CHEBI:57287"/>
        <dbReference type="ChEBI" id="CHEBI:57386"/>
        <dbReference type="ChEBI" id="CHEBI:456215"/>
    </reaction>
</comment>
<dbReference type="GO" id="GO:0031956">
    <property type="term" value="F:medium-chain fatty acid-CoA ligase activity"/>
    <property type="evidence" value="ECO:0007669"/>
    <property type="project" value="UniProtKB-EC"/>
</dbReference>
<protein>
    <recommendedName>
        <fullName evidence="4">Medium-chain acyl-CoA ligase ACSF2, mitochondrial</fullName>
    </recommendedName>
</protein>
<accession>A0A819MMV5</accession>
<evidence type="ECO:0000256" key="5">
    <source>
        <dbReference type="ARBA" id="ARBA00047319"/>
    </source>
</evidence>
<dbReference type="GO" id="GO:0006631">
    <property type="term" value="P:fatty acid metabolic process"/>
    <property type="evidence" value="ECO:0007669"/>
    <property type="project" value="TreeGrafter"/>
</dbReference>
<evidence type="ECO:0000259" key="7">
    <source>
        <dbReference type="Pfam" id="PF00501"/>
    </source>
</evidence>
<dbReference type="SUPFAM" id="SSF56801">
    <property type="entry name" value="Acetyl-CoA synthetase-like"/>
    <property type="match status" value="1"/>
</dbReference>
<dbReference type="AlphaFoldDB" id="A0A819MMV5"/>
<sequence>MQGVEIKVVDRQGQVVPIGQQGEIWARGYPIMRGYYGDAEKTAESLTPSGWLRTGDVAEMDEDGYLYFIGRQKEIIIRGGVNIYPIEIENAIIEHPSVAQAQVFSVPDKRYGEEVCAWIILKPNVPKCRAEDIQNFLKDKLAFFKIPKHIRFVDKFITTPTVDFLLNTLIDYPQLLLTYIWHLILCIDPDGTRLNDGWFSGPFTIRNYARNFYRPSMGEQVEWTFPITYKNYIMCRDLS</sequence>
<organism evidence="10 11">
    <name type="scientific">Rotaria sordida</name>
    <dbReference type="NCBI Taxonomy" id="392033"/>
    <lineage>
        <taxon>Eukaryota</taxon>
        <taxon>Metazoa</taxon>
        <taxon>Spiralia</taxon>
        <taxon>Gnathifera</taxon>
        <taxon>Rotifera</taxon>
        <taxon>Eurotatoria</taxon>
        <taxon>Bdelloidea</taxon>
        <taxon>Philodinida</taxon>
        <taxon>Philodinidae</taxon>
        <taxon>Rotaria</taxon>
    </lineage>
</organism>
<evidence type="ECO:0000259" key="8">
    <source>
        <dbReference type="Pfam" id="PF13193"/>
    </source>
</evidence>
<evidence type="ECO:0000256" key="1">
    <source>
        <dbReference type="ARBA" id="ARBA00006432"/>
    </source>
</evidence>
<dbReference type="EMBL" id="CAJNOT010001318">
    <property type="protein sequence ID" value="CAF1181647.1"/>
    <property type="molecule type" value="Genomic_DNA"/>
</dbReference>
<evidence type="ECO:0000313" key="10">
    <source>
        <dbReference type="EMBL" id="CAF3982344.1"/>
    </source>
</evidence>
<evidence type="ECO:0000256" key="2">
    <source>
        <dbReference type="ARBA" id="ARBA00022598"/>
    </source>
</evidence>
<comment type="catalytic activity">
    <reaction evidence="6">
        <text>a medium-chain fatty acid + ATP + CoA = a medium-chain fatty acyl-CoA + AMP + diphosphate</text>
        <dbReference type="Rhea" id="RHEA:48340"/>
        <dbReference type="ChEBI" id="CHEBI:30616"/>
        <dbReference type="ChEBI" id="CHEBI:33019"/>
        <dbReference type="ChEBI" id="CHEBI:57287"/>
        <dbReference type="ChEBI" id="CHEBI:59558"/>
        <dbReference type="ChEBI" id="CHEBI:90546"/>
        <dbReference type="ChEBI" id="CHEBI:456215"/>
        <dbReference type="EC" id="6.2.1.2"/>
    </reaction>
</comment>
<feature type="domain" description="AMP-binding enzyme C-terminal" evidence="8">
    <location>
        <begin position="87"/>
        <end position="158"/>
    </location>
</feature>
<dbReference type="EMBL" id="CAJOBD010004140">
    <property type="protein sequence ID" value="CAF3982344.1"/>
    <property type="molecule type" value="Genomic_DNA"/>
</dbReference>
<evidence type="ECO:0000313" key="11">
    <source>
        <dbReference type="Proteomes" id="UP000663836"/>
    </source>
</evidence>
<dbReference type="Proteomes" id="UP000663864">
    <property type="component" value="Unassembled WGS sequence"/>
</dbReference>